<feature type="transmembrane region" description="Helical" evidence="1">
    <location>
        <begin position="132"/>
        <end position="154"/>
    </location>
</feature>
<name>A0AAV1T497_9STRA</name>
<protein>
    <submittedName>
        <fullName evidence="2">Uncharacterized protein</fullName>
    </submittedName>
</protein>
<evidence type="ECO:0000313" key="2">
    <source>
        <dbReference type="EMBL" id="CAK7900073.1"/>
    </source>
</evidence>
<comment type="caution">
    <text evidence="2">The sequence shown here is derived from an EMBL/GenBank/DDBJ whole genome shotgun (WGS) entry which is preliminary data.</text>
</comment>
<feature type="transmembrane region" description="Helical" evidence="1">
    <location>
        <begin position="79"/>
        <end position="98"/>
    </location>
</feature>
<evidence type="ECO:0000256" key="1">
    <source>
        <dbReference type="SAM" id="Phobius"/>
    </source>
</evidence>
<gene>
    <name evidence="2" type="ORF">PM001_LOCUS2000</name>
</gene>
<sequence length="232" mass="25749">MDAPYFLTVAHDTLTRTVLRVRDSEQHVPSSTGLRTDAVLAVLMLFSVALLPVVVRVRVLYTFCWTIFTVLAHVTESKAALGLATSLGLTIMMGWYSLRVLDRTTFMGILQGWFGAVSKYGSFQLLANSIDLLLHMGVPLALVFCYLPLVRIWMTGPILIFSQLWIKLVADGDLSLSGNDVYHIYPPRPKAFWHAAHKIELVYNLTIPTLCVLGCQAGIHDFVVACLVAPRS</sequence>
<accession>A0AAV1T497</accession>
<dbReference type="EMBL" id="CAKLBY020000016">
    <property type="protein sequence ID" value="CAK7900073.1"/>
    <property type="molecule type" value="Genomic_DNA"/>
</dbReference>
<feature type="transmembrane region" description="Helical" evidence="1">
    <location>
        <begin position="38"/>
        <end position="59"/>
    </location>
</feature>
<organism evidence="2 3">
    <name type="scientific">Peronospora matthiolae</name>
    <dbReference type="NCBI Taxonomy" id="2874970"/>
    <lineage>
        <taxon>Eukaryota</taxon>
        <taxon>Sar</taxon>
        <taxon>Stramenopiles</taxon>
        <taxon>Oomycota</taxon>
        <taxon>Peronosporomycetes</taxon>
        <taxon>Peronosporales</taxon>
        <taxon>Peronosporaceae</taxon>
        <taxon>Peronospora</taxon>
    </lineage>
</organism>
<dbReference type="AlphaFoldDB" id="A0AAV1T497"/>
<keyword evidence="1" id="KW-0472">Membrane</keyword>
<proteinExistence type="predicted"/>
<reference evidence="2" key="1">
    <citation type="submission" date="2024-01" db="EMBL/GenBank/DDBJ databases">
        <authorList>
            <person name="Webb A."/>
        </authorList>
    </citation>
    <scope>NUCLEOTIDE SEQUENCE</scope>
    <source>
        <strain evidence="2">Pm1</strain>
    </source>
</reference>
<keyword evidence="1" id="KW-0812">Transmembrane</keyword>
<evidence type="ECO:0000313" key="3">
    <source>
        <dbReference type="Proteomes" id="UP001162060"/>
    </source>
</evidence>
<keyword evidence="1" id="KW-1133">Transmembrane helix</keyword>
<dbReference type="Proteomes" id="UP001162060">
    <property type="component" value="Unassembled WGS sequence"/>
</dbReference>